<organism evidence="2 3">
    <name type="scientific">Vespula squamosa</name>
    <name type="common">Southern yellow jacket</name>
    <name type="synonym">Wasp</name>
    <dbReference type="NCBI Taxonomy" id="30214"/>
    <lineage>
        <taxon>Eukaryota</taxon>
        <taxon>Metazoa</taxon>
        <taxon>Ecdysozoa</taxon>
        <taxon>Arthropoda</taxon>
        <taxon>Hexapoda</taxon>
        <taxon>Insecta</taxon>
        <taxon>Pterygota</taxon>
        <taxon>Neoptera</taxon>
        <taxon>Endopterygota</taxon>
        <taxon>Hymenoptera</taxon>
        <taxon>Apocrita</taxon>
        <taxon>Aculeata</taxon>
        <taxon>Vespoidea</taxon>
        <taxon>Vespidae</taxon>
        <taxon>Vespinae</taxon>
        <taxon>Vespula</taxon>
    </lineage>
</organism>
<name>A0ABD2AF69_VESSQ</name>
<proteinExistence type="predicted"/>
<dbReference type="AlphaFoldDB" id="A0ABD2AF69"/>
<evidence type="ECO:0000313" key="3">
    <source>
        <dbReference type="Proteomes" id="UP001607302"/>
    </source>
</evidence>
<gene>
    <name evidence="2" type="ORF">V1478_011688</name>
</gene>
<dbReference type="EMBL" id="JAUDFV010000151">
    <property type="protein sequence ID" value="KAL2719269.1"/>
    <property type="molecule type" value="Genomic_DNA"/>
</dbReference>
<protein>
    <submittedName>
        <fullName evidence="2">Myb-like protein X</fullName>
    </submittedName>
</protein>
<accession>A0ABD2AF69</accession>
<evidence type="ECO:0000256" key="1">
    <source>
        <dbReference type="SAM" id="MobiDB-lite"/>
    </source>
</evidence>
<feature type="region of interest" description="Disordered" evidence="1">
    <location>
        <begin position="59"/>
        <end position="78"/>
    </location>
</feature>
<dbReference type="Proteomes" id="UP001607302">
    <property type="component" value="Unassembled WGS sequence"/>
</dbReference>
<sequence length="78" mass="9099">MTPEINFMRIGIGVWPIIDLVNLDLNPKIPTPMYRKNEVEWLFDKPINFAQNMRLSSNSLEGRSQAVRSESIPRRDKL</sequence>
<reference evidence="2 3" key="1">
    <citation type="journal article" date="2024" name="Ann. Entomol. Soc. Am.">
        <title>Genomic analyses of the southern and eastern yellowjacket wasps (Hymenoptera: Vespidae) reveal evolutionary signatures of social life.</title>
        <authorList>
            <person name="Catto M.A."/>
            <person name="Caine P.B."/>
            <person name="Orr S.E."/>
            <person name="Hunt B.G."/>
            <person name="Goodisman M.A.D."/>
        </authorList>
    </citation>
    <scope>NUCLEOTIDE SEQUENCE [LARGE SCALE GENOMIC DNA]</scope>
    <source>
        <strain evidence="2">233</strain>
        <tissue evidence="2">Head and thorax</tissue>
    </source>
</reference>
<feature type="compositionally biased region" description="Polar residues" evidence="1">
    <location>
        <begin position="59"/>
        <end position="68"/>
    </location>
</feature>
<comment type="caution">
    <text evidence="2">The sequence shown here is derived from an EMBL/GenBank/DDBJ whole genome shotgun (WGS) entry which is preliminary data.</text>
</comment>
<evidence type="ECO:0000313" key="2">
    <source>
        <dbReference type="EMBL" id="KAL2719269.1"/>
    </source>
</evidence>
<keyword evidence="3" id="KW-1185">Reference proteome</keyword>